<dbReference type="EMBL" id="JAWRVG010000012">
    <property type="protein sequence ID" value="KAK4076999.1"/>
    <property type="molecule type" value="Genomic_DNA"/>
</dbReference>
<dbReference type="SUPFAM" id="SSF52540">
    <property type="entry name" value="P-loop containing nucleoside triphosphate hydrolases"/>
    <property type="match status" value="1"/>
</dbReference>
<comment type="caution">
    <text evidence="1">The sequence shown here is derived from an EMBL/GenBank/DDBJ whole genome shotgun (WGS) entry which is preliminary data.</text>
</comment>
<dbReference type="RefSeq" id="XP_062756986.1">
    <property type="nucleotide sequence ID" value="XM_062898316.1"/>
</dbReference>
<dbReference type="InterPro" id="IPR027417">
    <property type="entry name" value="P-loop_NTPase"/>
</dbReference>
<protein>
    <recommendedName>
        <fullName evidence="3">NB-ARC domain-containing protein</fullName>
    </recommendedName>
</protein>
<keyword evidence="2" id="KW-1185">Reference proteome</keyword>
<evidence type="ECO:0008006" key="3">
    <source>
        <dbReference type="Google" id="ProtNLM"/>
    </source>
</evidence>
<gene>
    <name evidence="1" type="ORF">Triagg1_3966</name>
</gene>
<reference evidence="1" key="1">
    <citation type="submission" date="2023-11" db="EMBL/GenBank/DDBJ databases">
        <title>The genome sequences of three competitors of mushroom-forming fungi.</title>
        <authorList>
            <person name="Beijen E."/>
            <person name="Ohm R.A."/>
        </authorList>
    </citation>
    <scope>NUCLEOTIDE SEQUENCE</scope>
    <source>
        <strain evidence="1">CBS 100526</strain>
    </source>
</reference>
<organism evidence="1 2">
    <name type="scientific">Trichoderma aggressivum f. europaeum</name>
    <dbReference type="NCBI Taxonomy" id="173218"/>
    <lineage>
        <taxon>Eukaryota</taxon>
        <taxon>Fungi</taxon>
        <taxon>Dikarya</taxon>
        <taxon>Ascomycota</taxon>
        <taxon>Pezizomycotina</taxon>
        <taxon>Sordariomycetes</taxon>
        <taxon>Hypocreomycetidae</taxon>
        <taxon>Hypocreales</taxon>
        <taxon>Hypocreaceae</taxon>
        <taxon>Trichoderma</taxon>
    </lineage>
</organism>
<evidence type="ECO:0000313" key="1">
    <source>
        <dbReference type="EMBL" id="KAK4076999.1"/>
    </source>
</evidence>
<dbReference type="PANTHER" id="PTHR47691">
    <property type="entry name" value="REGULATOR-RELATED"/>
    <property type="match status" value="1"/>
</dbReference>
<proteinExistence type="predicted"/>
<dbReference type="PANTHER" id="PTHR47691:SF3">
    <property type="entry name" value="HTH-TYPE TRANSCRIPTIONAL REGULATOR RV0890C-RELATED"/>
    <property type="match status" value="1"/>
</dbReference>
<dbReference type="Proteomes" id="UP001273209">
    <property type="component" value="Unassembled WGS sequence"/>
</dbReference>
<evidence type="ECO:0000313" key="2">
    <source>
        <dbReference type="Proteomes" id="UP001273209"/>
    </source>
</evidence>
<accession>A0AAE1IFC7</accession>
<name>A0AAE1IFC7_9HYPO</name>
<dbReference type="AlphaFoldDB" id="A0AAE1IFC7"/>
<dbReference type="GeneID" id="87918221"/>
<sequence>MSIHHNISSNIFGPNTQIHQGDIFDYSFNKSRKAYYVFPFPPNQDIVRRPGIVTKLDELLSLSKEGRYCSAALRGLGGSGKTQIALDYAYRRSHEDPACDIFWVHADNETSFAQDYHAVARKLGLDPKLTGEQLFLAVRHCIELRQKWLLILDNAEDVACFGVGAMDHTKSLLKLIPGGPGGTVLWTSRDKQIVALVGSRQGIQIPHMAIEEAEKLFSVTVASTASVAPFDYLTSRIIYTEDFNAY</sequence>
<dbReference type="Gene3D" id="3.40.50.300">
    <property type="entry name" value="P-loop containing nucleotide triphosphate hydrolases"/>
    <property type="match status" value="1"/>
</dbReference>